<sequence>MLSLKRLIYIMFALLVAMQIHKITLHFSTLQFSMSPNDDVAPTVDSQNEPLPPYPPIWSASMRLQHNNVSQLDESTALEWIKPANRKRSLAKIQRRAAEILAYGLGGVFPWYGDILPAVRWESPFGKESRMKIVKVPGVIDAFLDLHQCITGRNESGIVDGYFDACFPHDSGRYKAQSLCFLDVDHMKSETRIHDFPSPGHERWSCSDNSILEQLAGAHVLDYIIGHRDRFYDDRTNNLFFIWNQRTITFVSVDHELDLGSKSIFKFCPFQNWVWSPVLLKYALPSQLRDNIRNVVPLGSKDEFVQKLNASMGGDLDNVARAFEEIASQRNLSMVDEEKQPLSMIDLLWMRVESVADFYNITLENNNDVLDSRGYLVADFYNITLDC</sequence>
<reference evidence="1" key="1">
    <citation type="submission" date="2021-01" db="EMBL/GenBank/DDBJ databases">
        <authorList>
            <person name="Corre E."/>
            <person name="Pelletier E."/>
            <person name="Niang G."/>
            <person name="Scheremetjew M."/>
            <person name="Finn R."/>
            <person name="Kale V."/>
            <person name="Holt S."/>
            <person name="Cochrane G."/>
            <person name="Meng A."/>
            <person name="Brown T."/>
            <person name="Cohen L."/>
        </authorList>
    </citation>
    <scope>NUCLEOTIDE SEQUENCE</scope>
    <source>
        <strain evidence="1">CCMP826</strain>
    </source>
</reference>
<accession>A0A7S2N4Q5</accession>
<name>A0A7S2N4Q5_9STRA</name>
<dbReference type="EMBL" id="HBGV01019903">
    <property type="protein sequence ID" value="CAD9519733.1"/>
    <property type="molecule type" value="Transcribed_RNA"/>
</dbReference>
<dbReference type="AlphaFoldDB" id="A0A7S2N4Q5"/>
<organism evidence="1">
    <name type="scientific">Helicotheca tamesis</name>
    <dbReference type="NCBI Taxonomy" id="374047"/>
    <lineage>
        <taxon>Eukaryota</taxon>
        <taxon>Sar</taxon>
        <taxon>Stramenopiles</taxon>
        <taxon>Ochrophyta</taxon>
        <taxon>Bacillariophyta</taxon>
        <taxon>Mediophyceae</taxon>
        <taxon>Lithodesmiophycidae</taxon>
        <taxon>Lithodesmiales</taxon>
        <taxon>Lithodesmiaceae</taxon>
        <taxon>Helicotheca</taxon>
    </lineage>
</organism>
<proteinExistence type="predicted"/>
<evidence type="ECO:0000313" key="1">
    <source>
        <dbReference type="EMBL" id="CAD9519733.1"/>
    </source>
</evidence>
<protein>
    <submittedName>
        <fullName evidence="1">Uncharacterized protein</fullName>
    </submittedName>
</protein>
<gene>
    <name evidence="1" type="ORF">HTAM1171_LOCUS12396</name>
</gene>